<sequence length="197" mass="20070">MARVCVFCSSSTVIAPHYVDLAAEVGAALAARGHDLVSGGGRVSMMGAVAQAVRDGGGHTLGVIPQALVDLEVADHDADELVVTTDMRARKGAMDAAADAFLTLPGGLGTLEELTEVWVAASLGMHDKPVVVLDPDGLFAPLRDLVDGLATTGFVRAEAVATIRWTATVAEALEALGELPAGRPVVPPATDALEAAP</sequence>
<dbReference type="PANTHER" id="PTHR31223:SF70">
    <property type="entry name" value="LOG FAMILY PROTEIN YJL055W"/>
    <property type="match status" value="1"/>
</dbReference>
<evidence type="ECO:0000313" key="3">
    <source>
        <dbReference type="EMBL" id="MFI7588513.1"/>
    </source>
</evidence>
<dbReference type="EC" id="3.2.2.n1" evidence="2"/>
<dbReference type="Proteomes" id="UP001612915">
    <property type="component" value="Unassembled WGS sequence"/>
</dbReference>
<proteinExistence type="inferred from homology"/>
<dbReference type="Pfam" id="PF03641">
    <property type="entry name" value="Lysine_decarbox"/>
    <property type="match status" value="1"/>
</dbReference>
<dbReference type="InterPro" id="IPR005269">
    <property type="entry name" value="LOG"/>
</dbReference>
<reference evidence="3 4" key="1">
    <citation type="submission" date="2024-10" db="EMBL/GenBank/DDBJ databases">
        <title>The Natural Products Discovery Center: Release of the First 8490 Sequenced Strains for Exploring Actinobacteria Biosynthetic Diversity.</title>
        <authorList>
            <person name="Kalkreuter E."/>
            <person name="Kautsar S.A."/>
            <person name="Yang D."/>
            <person name="Bader C.D."/>
            <person name="Teijaro C.N."/>
            <person name="Fluegel L."/>
            <person name="Davis C.M."/>
            <person name="Simpson J.R."/>
            <person name="Lauterbach L."/>
            <person name="Steele A.D."/>
            <person name="Gui C."/>
            <person name="Meng S."/>
            <person name="Li G."/>
            <person name="Viehrig K."/>
            <person name="Ye F."/>
            <person name="Su P."/>
            <person name="Kiefer A.F."/>
            <person name="Nichols A."/>
            <person name="Cepeda A.J."/>
            <person name="Yan W."/>
            <person name="Fan B."/>
            <person name="Jiang Y."/>
            <person name="Adhikari A."/>
            <person name="Zheng C.-J."/>
            <person name="Schuster L."/>
            <person name="Cowan T.M."/>
            <person name="Smanski M.J."/>
            <person name="Chevrette M.G."/>
            <person name="De Carvalho L.P.S."/>
            <person name="Shen B."/>
        </authorList>
    </citation>
    <scope>NUCLEOTIDE SEQUENCE [LARGE SCALE GENOMIC DNA]</scope>
    <source>
        <strain evidence="3 4">NPDC049639</strain>
    </source>
</reference>
<comment type="caution">
    <text evidence="3">The sequence shown here is derived from an EMBL/GenBank/DDBJ whole genome shotgun (WGS) entry which is preliminary data.</text>
</comment>
<dbReference type="InterPro" id="IPR031100">
    <property type="entry name" value="LOG_fam"/>
</dbReference>
<evidence type="ECO:0000256" key="1">
    <source>
        <dbReference type="ARBA" id="ARBA00006763"/>
    </source>
</evidence>
<dbReference type="PANTHER" id="PTHR31223">
    <property type="entry name" value="LOG FAMILY PROTEIN YJL055W"/>
    <property type="match status" value="1"/>
</dbReference>
<gene>
    <name evidence="3" type="ORF">ACIB24_15695</name>
</gene>
<evidence type="ECO:0000313" key="4">
    <source>
        <dbReference type="Proteomes" id="UP001612915"/>
    </source>
</evidence>
<protein>
    <recommendedName>
        <fullName evidence="2">Cytokinin riboside 5'-monophosphate phosphoribohydrolase</fullName>
        <ecNumber evidence="2">3.2.2.n1</ecNumber>
    </recommendedName>
</protein>
<dbReference type="RefSeq" id="WP_398282287.1">
    <property type="nucleotide sequence ID" value="NZ_JBITLV010000005.1"/>
</dbReference>
<dbReference type="NCBIfam" id="TIGR00730">
    <property type="entry name" value="Rossman fold protein, TIGR00730 family"/>
    <property type="match status" value="1"/>
</dbReference>
<dbReference type="Gene3D" id="3.40.50.450">
    <property type="match status" value="1"/>
</dbReference>
<dbReference type="SUPFAM" id="SSF102405">
    <property type="entry name" value="MCP/YpsA-like"/>
    <property type="match status" value="1"/>
</dbReference>
<organism evidence="3 4">
    <name type="scientific">Spongisporangium articulatum</name>
    <dbReference type="NCBI Taxonomy" id="3362603"/>
    <lineage>
        <taxon>Bacteria</taxon>
        <taxon>Bacillati</taxon>
        <taxon>Actinomycetota</taxon>
        <taxon>Actinomycetes</taxon>
        <taxon>Kineosporiales</taxon>
        <taxon>Kineosporiaceae</taxon>
        <taxon>Spongisporangium</taxon>
    </lineage>
</organism>
<keyword evidence="4" id="KW-1185">Reference proteome</keyword>
<comment type="similarity">
    <text evidence="1 2">Belongs to the LOG family.</text>
</comment>
<accession>A0ABW8AR05</accession>
<dbReference type="EMBL" id="JBITLV010000005">
    <property type="protein sequence ID" value="MFI7588513.1"/>
    <property type="molecule type" value="Genomic_DNA"/>
</dbReference>
<keyword evidence="2" id="KW-0378">Hydrolase</keyword>
<evidence type="ECO:0000256" key="2">
    <source>
        <dbReference type="RuleBase" id="RU363015"/>
    </source>
</evidence>
<name>A0ABW8AR05_9ACTN</name>
<comment type="catalytic activity">
    <reaction evidence="2">
        <text>9-ribosyl-trans-zeatin 5'-phosphate + H2O = trans-zeatin + D-ribose 5-phosphate</text>
        <dbReference type="Rhea" id="RHEA:48564"/>
        <dbReference type="ChEBI" id="CHEBI:15377"/>
        <dbReference type="ChEBI" id="CHEBI:16522"/>
        <dbReference type="ChEBI" id="CHEBI:78346"/>
        <dbReference type="ChEBI" id="CHEBI:87947"/>
        <dbReference type="EC" id="3.2.2.n1"/>
    </reaction>
</comment>
<keyword evidence="2" id="KW-0203">Cytokinin biosynthesis</keyword>
<comment type="catalytic activity">
    <reaction evidence="2">
        <text>N(6)-(dimethylallyl)adenosine 5'-phosphate + H2O = N(6)-dimethylallyladenine + D-ribose 5-phosphate</text>
        <dbReference type="Rhea" id="RHEA:48560"/>
        <dbReference type="ChEBI" id="CHEBI:15377"/>
        <dbReference type="ChEBI" id="CHEBI:17660"/>
        <dbReference type="ChEBI" id="CHEBI:57526"/>
        <dbReference type="ChEBI" id="CHEBI:78346"/>
        <dbReference type="EC" id="3.2.2.n1"/>
    </reaction>
</comment>